<sequence length="438" mass="50321">MKKIRVPKKIFGTDCVVADIVVQINKLRYKDVKGDPKGFVTFLTKKKLPKGILPRYRGNRLHIMFHICGVLFEHYTLFEEYLKTGPALGGLRACVQANFSSAAGISGLHVLGLLGKLLTGPWMNLFYRSSTAQIDHVDGIARVKIVIENLKSLKENPNDSLTMERDLFGNELQESDTTLRRLRETPTFKEIFADMMTACLDSTIEVLERQYKKYFELDITEVLRAETKSAKSHNIDSEEMMGMFSALKAKAPSATLCYISCKMRAVKNKTVEYLDAMPQERRDRIIKRAINLGEKQRQRRRRNQKELMEEITGRLVDREQDKDQKRRNIIEKTLKKTKIDQDSLEKAFPDLSEAHVETLVALLTGKCVGQYICHIWHEDRLQVPNNGLLEKVFGKGATKKYVVSYWPFNQTMDRSEDSEYDMGVFALGADYILKDLTF</sequence>
<dbReference type="InterPro" id="IPR022894">
    <property type="entry name" value="Oligoribonuclease"/>
</dbReference>
<proteinExistence type="predicted"/>
<dbReference type="EMBL" id="JAZGQO010000007">
    <property type="protein sequence ID" value="KAK6182047.1"/>
    <property type="molecule type" value="Genomic_DNA"/>
</dbReference>
<keyword evidence="3" id="KW-1185">Reference proteome</keyword>
<keyword evidence="1" id="KW-0540">Nuclease</keyword>
<evidence type="ECO:0000313" key="2">
    <source>
        <dbReference type="EMBL" id="KAK6182047.1"/>
    </source>
</evidence>
<dbReference type="AlphaFoldDB" id="A0AAN8JS52"/>
<evidence type="ECO:0000313" key="3">
    <source>
        <dbReference type="Proteomes" id="UP001347796"/>
    </source>
</evidence>
<gene>
    <name evidence="2" type="ORF">SNE40_009813</name>
</gene>
<reference evidence="2 3" key="1">
    <citation type="submission" date="2024-01" db="EMBL/GenBank/DDBJ databases">
        <title>The genome of the rayed Mediterranean limpet Patella caerulea (Linnaeus, 1758).</title>
        <authorList>
            <person name="Anh-Thu Weber A."/>
            <person name="Halstead-Nussloch G."/>
        </authorList>
    </citation>
    <scope>NUCLEOTIDE SEQUENCE [LARGE SCALE GENOMIC DNA]</scope>
    <source>
        <strain evidence="2">AATW-2023a</strain>
        <tissue evidence="2">Whole specimen</tissue>
    </source>
</reference>
<keyword evidence="1" id="KW-0378">Hydrolase</keyword>
<accession>A0AAN8JS52</accession>
<evidence type="ECO:0000256" key="1">
    <source>
        <dbReference type="ARBA" id="ARBA00022722"/>
    </source>
</evidence>
<organism evidence="2 3">
    <name type="scientific">Patella caerulea</name>
    <name type="common">Rayed Mediterranean limpet</name>
    <dbReference type="NCBI Taxonomy" id="87958"/>
    <lineage>
        <taxon>Eukaryota</taxon>
        <taxon>Metazoa</taxon>
        <taxon>Spiralia</taxon>
        <taxon>Lophotrochozoa</taxon>
        <taxon>Mollusca</taxon>
        <taxon>Gastropoda</taxon>
        <taxon>Patellogastropoda</taxon>
        <taxon>Patelloidea</taxon>
        <taxon>Patellidae</taxon>
        <taxon>Patella</taxon>
    </lineage>
</organism>
<dbReference type="Proteomes" id="UP001347796">
    <property type="component" value="Unassembled WGS sequence"/>
</dbReference>
<dbReference type="PANTHER" id="PTHR11046:SF25">
    <property type="match status" value="1"/>
</dbReference>
<comment type="caution">
    <text evidence="2">The sequence shown here is derived from an EMBL/GenBank/DDBJ whole genome shotgun (WGS) entry which is preliminary data.</text>
</comment>
<name>A0AAN8JS52_PATCE</name>
<dbReference type="GO" id="GO:0000175">
    <property type="term" value="F:3'-5'-RNA exonuclease activity"/>
    <property type="evidence" value="ECO:0007669"/>
    <property type="project" value="InterPro"/>
</dbReference>
<dbReference type="PANTHER" id="PTHR11046">
    <property type="entry name" value="OLIGORIBONUCLEASE, MITOCHONDRIAL"/>
    <property type="match status" value="1"/>
</dbReference>
<protein>
    <submittedName>
        <fullName evidence="2">Uncharacterized protein</fullName>
    </submittedName>
</protein>